<dbReference type="RefSeq" id="WP_062770570.1">
    <property type="nucleotide sequence ID" value="NZ_CP121027.1"/>
</dbReference>
<comment type="catalytic activity">
    <reaction evidence="7 8">
        <text>CMP + ATP = CDP + ADP</text>
        <dbReference type="Rhea" id="RHEA:11600"/>
        <dbReference type="ChEBI" id="CHEBI:30616"/>
        <dbReference type="ChEBI" id="CHEBI:58069"/>
        <dbReference type="ChEBI" id="CHEBI:60377"/>
        <dbReference type="ChEBI" id="CHEBI:456216"/>
        <dbReference type="EC" id="2.7.4.25"/>
    </reaction>
</comment>
<evidence type="ECO:0000313" key="11">
    <source>
        <dbReference type="EMBL" id="KYO49334.1"/>
    </source>
</evidence>
<dbReference type="GO" id="GO:0005737">
    <property type="term" value="C:cytoplasm"/>
    <property type="evidence" value="ECO:0007669"/>
    <property type="project" value="UniProtKB-SubCell"/>
</dbReference>
<dbReference type="Pfam" id="PF02224">
    <property type="entry name" value="Cytidylate_kin"/>
    <property type="match status" value="1"/>
</dbReference>
<keyword evidence="3 8" id="KW-0547">Nucleotide-binding</keyword>
<evidence type="ECO:0000313" key="10">
    <source>
        <dbReference type="EMBL" id="HAE46809.1"/>
    </source>
</evidence>
<comment type="caution">
    <text evidence="11">The sequence shown here is derived from an EMBL/GenBank/DDBJ whole genome shotgun (WGS) entry which is preliminary data.</text>
</comment>
<evidence type="ECO:0000256" key="5">
    <source>
        <dbReference type="ARBA" id="ARBA00022840"/>
    </source>
</evidence>
<protein>
    <recommendedName>
        <fullName evidence="8">Cytidylate kinase</fullName>
        <shortName evidence="8">CK</shortName>
        <ecNumber evidence="8">2.7.4.25</ecNumber>
    </recommendedName>
    <alternativeName>
        <fullName evidence="8">Cytidine monophosphate kinase</fullName>
        <shortName evidence="8">CMP kinase</shortName>
    </alternativeName>
</protein>
<evidence type="ECO:0000256" key="1">
    <source>
        <dbReference type="ARBA" id="ARBA00009427"/>
    </source>
</evidence>
<dbReference type="OrthoDB" id="9807434at2"/>
<dbReference type="AlphaFoldDB" id="A0A162JJP1"/>
<dbReference type="Proteomes" id="UP000257706">
    <property type="component" value="Unassembled WGS sequence"/>
</dbReference>
<evidence type="ECO:0000256" key="2">
    <source>
        <dbReference type="ARBA" id="ARBA00022679"/>
    </source>
</evidence>
<dbReference type="NCBIfam" id="TIGR00017">
    <property type="entry name" value="cmk"/>
    <property type="match status" value="1"/>
</dbReference>
<dbReference type="EMBL" id="LPZR01000229">
    <property type="protein sequence ID" value="KYO49334.1"/>
    <property type="molecule type" value="Genomic_DNA"/>
</dbReference>
<dbReference type="EMBL" id="DMAI01000083">
    <property type="protein sequence ID" value="HAE46809.1"/>
    <property type="molecule type" value="Genomic_DNA"/>
</dbReference>
<reference evidence="10 13" key="2">
    <citation type="journal article" date="2018" name="Nat. Biotechnol.">
        <title>A standardized bacterial taxonomy based on genome phylogeny substantially revises the tree of life.</title>
        <authorList>
            <person name="Parks D.H."/>
            <person name="Chuvochina M."/>
            <person name="Waite D.W."/>
            <person name="Rinke C."/>
            <person name="Skarshewski A."/>
            <person name="Chaumeil P.A."/>
            <person name="Hugenholtz P."/>
        </authorList>
    </citation>
    <scope>NUCLEOTIDE SEQUENCE [LARGE SCALE GENOMIC DNA]</scope>
    <source>
        <strain evidence="10">UBA8739</strain>
    </source>
</reference>
<dbReference type="InterPro" id="IPR011994">
    <property type="entry name" value="Cytidylate_kinase_dom"/>
</dbReference>
<gene>
    <name evidence="8" type="primary">cmk</name>
    <name evidence="11" type="ORF">AUP44_18220</name>
    <name evidence="10" type="ORF">DCK97_05260</name>
</gene>
<dbReference type="GO" id="GO:0006220">
    <property type="term" value="P:pyrimidine nucleotide metabolic process"/>
    <property type="evidence" value="ECO:0007669"/>
    <property type="project" value="UniProtKB-UniRule"/>
</dbReference>
<keyword evidence="5 8" id="KW-0067">ATP-binding</keyword>
<keyword evidence="4 8" id="KW-0418">Kinase</keyword>
<evidence type="ECO:0000259" key="9">
    <source>
        <dbReference type="Pfam" id="PF02224"/>
    </source>
</evidence>
<sequence>MTQTLIHPPVIAIDGPAAAGKGTLARRLAAELGLRHLDTGMIYRAAASRLLAGGGDPDDPAAAALAAQTLGADDLVRTDLRAERTGETASKIAALGPVRAALLDFQRSFGRTAPGAVLDGRDIGTVVFPDARAKIFVTASPEARALRRHEELRGKGVASIFADVLEEMRLRDRRDRERAVAPLRPADDAVILDTTDMSADEVFAAALAHVTSRL</sequence>
<dbReference type="Gene3D" id="3.40.50.300">
    <property type="entry name" value="P-loop containing nucleotide triphosphate hydrolases"/>
    <property type="match status" value="1"/>
</dbReference>
<evidence type="ECO:0000313" key="12">
    <source>
        <dbReference type="Proteomes" id="UP000075787"/>
    </source>
</evidence>
<comment type="catalytic activity">
    <reaction evidence="6 8">
        <text>dCMP + ATP = dCDP + ADP</text>
        <dbReference type="Rhea" id="RHEA:25094"/>
        <dbReference type="ChEBI" id="CHEBI:30616"/>
        <dbReference type="ChEBI" id="CHEBI:57566"/>
        <dbReference type="ChEBI" id="CHEBI:58593"/>
        <dbReference type="ChEBI" id="CHEBI:456216"/>
        <dbReference type="EC" id="2.7.4.25"/>
    </reaction>
</comment>
<name>A0A162JJP1_9PROT</name>
<dbReference type="InterPro" id="IPR003136">
    <property type="entry name" value="Cytidylate_kin"/>
</dbReference>
<organism evidence="11 12">
    <name type="scientific">Tistrella mobilis</name>
    <dbReference type="NCBI Taxonomy" id="171437"/>
    <lineage>
        <taxon>Bacteria</taxon>
        <taxon>Pseudomonadati</taxon>
        <taxon>Pseudomonadota</taxon>
        <taxon>Alphaproteobacteria</taxon>
        <taxon>Geminicoccales</taxon>
        <taxon>Geminicoccaceae</taxon>
        <taxon>Tistrella</taxon>
    </lineage>
</organism>
<dbReference type="GeneID" id="97244027"/>
<proteinExistence type="inferred from homology"/>
<comment type="similarity">
    <text evidence="1 8">Belongs to the cytidylate kinase family. Type 1 subfamily.</text>
</comment>
<dbReference type="GO" id="GO:0005524">
    <property type="term" value="F:ATP binding"/>
    <property type="evidence" value="ECO:0007669"/>
    <property type="project" value="UniProtKB-UniRule"/>
</dbReference>
<reference evidence="11 12" key="1">
    <citation type="submission" date="2015-12" db="EMBL/GenBank/DDBJ databases">
        <title>Genome sequence of Tistrella mobilis MCCC 1A02139.</title>
        <authorList>
            <person name="Lu L."/>
            <person name="Lai Q."/>
            <person name="Shao Z."/>
            <person name="Qian P."/>
        </authorList>
    </citation>
    <scope>NUCLEOTIDE SEQUENCE [LARGE SCALE GENOMIC DNA]</scope>
    <source>
        <strain evidence="11 12">MCCC 1A02139</strain>
    </source>
</reference>
<keyword evidence="2 8" id="KW-0808">Transferase</keyword>
<dbReference type="GO" id="GO:0036431">
    <property type="term" value="F:dCMP kinase activity"/>
    <property type="evidence" value="ECO:0007669"/>
    <property type="project" value="InterPro"/>
</dbReference>
<dbReference type="CDD" id="cd02020">
    <property type="entry name" value="CMPK"/>
    <property type="match status" value="1"/>
</dbReference>
<accession>A0A162JJP1</accession>
<evidence type="ECO:0000256" key="4">
    <source>
        <dbReference type="ARBA" id="ARBA00022777"/>
    </source>
</evidence>
<comment type="subcellular location">
    <subcellularLocation>
        <location evidence="8">Cytoplasm</location>
    </subcellularLocation>
</comment>
<evidence type="ECO:0000313" key="13">
    <source>
        <dbReference type="Proteomes" id="UP000257706"/>
    </source>
</evidence>
<dbReference type="HAMAP" id="MF_00238">
    <property type="entry name" value="Cytidyl_kinase_type1"/>
    <property type="match status" value="1"/>
</dbReference>
<dbReference type="EC" id="2.7.4.25" evidence="8"/>
<dbReference type="SUPFAM" id="SSF52540">
    <property type="entry name" value="P-loop containing nucleoside triphosphate hydrolases"/>
    <property type="match status" value="1"/>
</dbReference>
<evidence type="ECO:0000256" key="6">
    <source>
        <dbReference type="ARBA" id="ARBA00047615"/>
    </source>
</evidence>
<dbReference type="InterPro" id="IPR027417">
    <property type="entry name" value="P-loop_NTPase"/>
</dbReference>
<feature type="binding site" evidence="8">
    <location>
        <begin position="15"/>
        <end position="23"/>
    </location>
    <ligand>
        <name>ATP</name>
        <dbReference type="ChEBI" id="CHEBI:30616"/>
    </ligand>
</feature>
<dbReference type="Proteomes" id="UP000075787">
    <property type="component" value="Unassembled WGS sequence"/>
</dbReference>
<evidence type="ECO:0000256" key="8">
    <source>
        <dbReference type="HAMAP-Rule" id="MF_00238"/>
    </source>
</evidence>
<keyword evidence="8" id="KW-0963">Cytoplasm</keyword>
<evidence type="ECO:0000256" key="3">
    <source>
        <dbReference type="ARBA" id="ARBA00022741"/>
    </source>
</evidence>
<evidence type="ECO:0000256" key="7">
    <source>
        <dbReference type="ARBA" id="ARBA00048478"/>
    </source>
</evidence>
<feature type="domain" description="Cytidylate kinase" evidence="9">
    <location>
        <begin position="11"/>
        <end position="210"/>
    </location>
</feature>